<dbReference type="EMBL" id="CP099427">
    <property type="protein sequence ID" value="USW57450.1"/>
    <property type="molecule type" value="Genomic_DNA"/>
</dbReference>
<organism evidence="1 2">
    <name type="scientific">Septoria linicola</name>
    <dbReference type="NCBI Taxonomy" id="215465"/>
    <lineage>
        <taxon>Eukaryota</taxon>
        <taxon>Fungi</taxon>
        <taxon>Dikarya</taxon>
        <taxon>Ascomycota</taxon>
        <taxon>Pezizomycotina</taxon>
        <taxon>Dothideomycetes</taxon>
        <taxon>Dothideomycetidae</taxon>
        <taxon>Mycosphaerellales</taxon>
        <taxon>Mycosphaerellaceae</taxon>
        <taxon>Septoria</taxon>
    </lineage>
</organism>
<evidence type="ECO:0000313" key="2">
    <source>
        <dbReference type="Proteomes" id="UP001056384"/>
    </source>
</evidence>
<protein>
    <submittedName>
        <fullName evidence="1">Uncharacterized protein</fullName>
    </submittedName>
</protein>
<keyword evidence="2" id="KW-1185">Reference proteome</keyword>
<proteinExistence type="predicted"/>
<sequence>MRLNEKWLKYAVGDIVELEHPEDLVKLLYDGVHFAQVEAPYPSFLVKVAEFKSTGRAGLIWALQHSAFDGLALSIFLANVEKTYDDI</sequence>
<gene>
    <name evidence="1" type="ORF">Slin15195_G107690</name>
</gene>
<reference evidence="1" key="1">
    <citation type="submission" date="2022-06" db="EMBL/GenBank/DDBJ databases">
        <title>Complete genome sequences of two strains of the flax pathogen Septoria linicola.</title>
        <authorList>
            <person name="Lapalu N."/>
            <person name="Simon A."/>
            <person name="Demenou B."/>
            <person name="Paumier D."/>
            <person name="Guillot M.-P."/>
            <person name="Gout L."/>
            <person name="Valade R."/>
        </authorList>
    </citation>
    <scope>NUCLEOTIDE SEQUENCE</scope>
    <source>
        <strain evidence="1">SE15195</strain>
    </source>
</reference>
<accession>A0A9Q9ENV5</accession>
<dbReference type="AlphaFoldDB" id="A0A9Q9ENV5"/>
<evidence type="ECO:0000313" key="1">
    <source>
        <dbReference type="EMBL" id="USW57450.1"/>
    </source>
</evidence>
<name>A0A9Q9ENV5_9PEZI</name>
<dbReference type="Proteomes" id="UP001056384">
    <property type="component" value="Chromosome 10"/>
</dbReference>